<feature type="transmembrane region" description="Helical" evidence="3">
    <location>
        <begin position="38"/>
        <end position="57"/>
    </location>
</feature>
<dbReference type="RefSeq" id="WP_015385571.1">
    <property type="nucleotide sequence ID" value="NZ_BHWZ01000002.1"/>
</dbReference>
<dbReference type="GO" id="GO:0005524">
    <property type="term" value="F:ATP binding"/>
    <property type="evidence" value="ECO:0007669"/>
    <property type="project" value="UniProtKB-KW"/>
</dbReference>
<keyword evidence="3" id="KW-0812">Transmembrane</keyword>
<keyword evidence="2" id="KW-0067">ATP-binding</keyword>
<dbReference type="Proteomes" id="UP000060043">
    <property type="component" value="Chromosome"/>
</dbReference>
<dbReference type="Gene3D" id="1.10.510.10">
    <property type="entry name" value="Transferase(Phosphotransferase) domain 1"/>
    <property type="match status" value="1"/>
</dbReference>
<accession>A0A0U3FDR6</accession>
<dbReference type="EMBL" id="CP013695">
    <property type="protein sequence ID" value="ALU31322.1"/>
    <property type="molecule type" value="Genomic_DNA"/>
</dbReference>
<feature type="domain" description="Protein kinase" evidence="4">
    <location>
        <begin position="305"/>
        <end position="611"/>
    </location>
</feature>
<dbReference type="Proteomes" id="UP000065473">
    <property type="component" value="Chromosome"/>
</dbReference>
<dbReference type="GO" id="GO:0005737">
    <property type="term" value="C:cytoplasm"/>
    <property type="evidence" value="ECO:0007669"/>
    <property type="project" value="TreeGrafter"/>
</dbReference>
<evidence type="ECO:0000313" key="6">
    <source>
        <dbReference type="EMBL" id="ALU31322.1"/>
    </source>
</evidence>
<evidence type="ECO:0000313" key="5">
    <source>
        <dbReference type="EMBL" id="ALU28608.1"/>
    </source>
</evidence>
<keyword evidence="3" id="KW-0472">Membrane</keyword>
<dbReference type="PANTHER" id="PTHR44167">
    <property type="entry name" value="OVARIAN-SPECIFIC SERINE/THREONINE-PROTEIN KINASE LOK-RELATED"/>
    <property type="match status" value="1"/>
</dbReference>
<dbReference type="Gene3D" id="3.30.200.20">
    <property type="entry name" value="Phosphorylase Kinase, domain 1"/>
    <property type="match status" value="1"/>
</dbReference>
<dbReference type="CDD" id="cd14014">
    <property type="entry name" value="STKc_PknB_like"/>
    <property type="match status" value="1"/>
</dbReference>
<keyword evidence="3" id="KW-1133">Transmembrane helix</keyword>
<dbReference type="InterPro" id="IPR011009">
    <property type="entry name" value="Kinase-like_dom_sf"/>
</dbReference>
<dbReference type="SUPFAM" id="SSF56112">
    <property type="entry name" value="Protein kinase-like (PK-like)"/>
    <property type="match status" value="1"/>
</dbReference>
<dbReference type="PROSITE" id="PS00107">
    <property type="entry name" value="PROTEIN_KINASE_ATP"/>
    <property type="match status" value="1"/>
</dbReference>
<dbReference type="STRING" id="1435377.SUSAZ_05580"/>
<evidence type="ECO:0000256" key="3">
    <source>
        <dbReference type="SAM" id="Phobius"/>
    </source>
</evidence>
<proteinExistence type="predicted"/>
<dbReference type="Pfam" id="PF00069">
    <property type="entry name" value="Pkinase"/>
    <property type="match status" value="1"/>
</dbReference>
<evidence type="ECO:0000313" key="7">
    <source>
        <dbReference type="Proteomes" id="UP000060043"/>
    </source>
</evidence>
<dbReference type="GO" id="GO:0004674">
    <property type="term" value="F:protein serine/threonine kinase activity"/>
    <property type="evidence" value="ECO:0007669"/>
    <property type="project" value="TreeGrafter"/>
</dbReference>
<dbReference type="PROSITE" id="PS50011">
    <property type="entry name" value="PROTEIN_KINASE_DOM"/>
    <property type="match status" value="1"/>
</dbReference>
<dbReference type="EMBL" id="CP013694">
    <property type="protein sequence ID" value="ALU28608.1"/>
    <property type="molecule type" value="Genomic_DNA"/>
</dbReference>
<sequence length="611" mass="68723">MILISVFSYVLIALIVLGIVLSLISLLSPRVSYVSSVYLIGLTVYLNPGFSLTQSLINTVPILGEINMLSGLLKTPVTSIISSLFSLALLNLGIKGYEIYLSKHADIVKLDSIIFSQHGLPKQANWNIVVNSEVKLLKSNEKLILSNTPEAKYELCPTLVDHKYYVPNKVTGLAFEGEVIRINYSPVDGVPYEKFRNCFTVFEVEGLPPDTSFVIEINGASLKLKDRKFAKLSLEPLYWKVNEIRISREDEEEIYEPDIKEGLTFRGGTVKINFRRKVIRYKTAKIPSIENWDPGIWVGQEVYGYRVIEVIGLGGNGYVMKVEKNGLLYAMKVLSVNKFTNSLEHFDNLLKESENLEKLSKDPRLVSIYGSFVDKNNIQSALAGDYTSYYKYPPAIIMEFMEGGTLFDLISRVDLVQSKYWQYIVKLVIKEIAKALTFLHKRGYVHLDVKPQNIFLKEKINGEPEVVYKILSSTPGIIKLGDLGSAVRVGEKITQATPAYSPPEQIEAVITGKGAQPSMDNYALGVTLYKLLTMKNLDYVNYLDKAFDEYIKGDPSIAMKYINMAKMSMVNFKPKLPHNTLPELANVVQGTLVVDPKRRLTSYDIVKILEG</sequence>
<name>A0A0U3FDR6_9CREN</name>
<dbReference type="PROSITE" id="PS00108">
    <property type="entry name" value="PROTEIN_KINASE_ST"/>
    <property type="match status" value="1"/>
</dbReference>
<dbReference type="AlphaFoldDB" id="A0A0U3FDR6"/>
<dbReference type="DNASU" id="3473526"/>
<dbReference type="SMART" id="SM00220">
    <property type="entry name" value="S_TKc"/>
    <property type="match status" value="1"/>
</dbReference>
<keyword evidence="1" id="KW-0547">Nucleotide-binding</keyword>
<dbReference type="OrthoDB" id="41005at2157"/>
<evidence type="ECO:0000256" key="1">
    <source>
        <dbReference type="ARBA" id="ARBA00022741"/>
    </source>
</evidence>
<gene>
    <name evidence="5" type="ORF">ATY89_00585</name>
    <name evidence="6" type="ORF">ATZ20_03630</name>
</gene>
<dbReference type="GeneID" id="14551685"/>
<dbReference type="InterPro" id="IPR008271">
    <property type="entry name" value="Ser/Thr_kinase_AS"/>
</dbReference>
<dbReference type="InterPro" id="IPR017441">
    <property type="entry name" value="Protein_kinase_ATP_BS"/>
</dbReference>
<protein>
    <recommendedName>
        <fullName evidence="4">Protein kinase domain-containing protein</fullName>
    </recommendedName>
</protein>
<evidence type="ECO:0000259" key="4">
    <source>
        <dbReference type="PROSITE" id="PS50011"/>
    </source>
</evidence>
<organism evidence="6 7">
    <name type="scientific">Sulfolobus acidocaldarius</name>
    <dbReference type="NCBI Taxonomy" id="2285"/>
    <lineage>
        <taxon>Archaea</taxon>
        <taxon>Thermoproteota</taxon>
        <taxon>Thermoprotei</taxon>
        <taxon>Sulfolobales</taxon>
        <taxon>Sulfolobaceae</taxon>
        <taxon>Sulfolobus</taxon>
    </lineage>
</organism>
<feature type="transmembrane region" description="Helical" evidence="3">
    <location>
        <begin position="6"/>
        <end position="26"/>
    </location>
</feature>
<evidence type="ECO:0000313" key="8">
    <source>
        <dbReference type="Proteomes" id="UP000065473"/>
    </source>
</evidence>
<evidence type="ECO:0000256" key="2">
    <source>
        <dbReference type="ARBA" id="ARBA00022840"/>
    </source>
</evidence>
<reference evidence="7 8" key="1">
    <citation type="submission" date="2015-12" db="EMBL/GenBank/DDBJ databases">
        <title>A stable core within a dynamic pangenome in Sulfolobus acidocaldarius.</title>
        <authorList>
            <person name="Anderson R."/>
            <person name="Kouris A."/>
            <person name="Seward C."/>
            <person name="Campbell K."/>
            <person name="Whitaker R."/>
        </authorList>
    </citation>
    <scope>NUCLEOTIDE SEQUENCE [LARGE SCALE GENOMIC DNA]</scope>
    <source>
        <strain evidence="5 8">GG12-C01-09</strain>
        <strain evidence="6 7">NG05B_CO5_07</strain>
    </source>
</reference>
<dbReference type="InterPro" id="IPR000719">
    <property type="entry name" value="Prot_kinase_dom"/>
</dbReference>
<dbReference type="PANTHER" id="PTHR44167:SF24">
    <property type="entry name" value="SERINE_THREONINE-PROTEIN KINASE CHK2"/>
    <property type="match status" value="1"/>
</dbReference>